<feature type="region of interest" description="Disordered" evidence="1">
    <location>
        <begin position="1"/>
        <end position="26"/>
    </location>
</feature>
<dbReference type="Proteomes" id="UP001497482">
    <property type="component" value="Chromosome 11"/>
</dbReference>
<proteinExistence type="predicted"/>
<name>A0AAV2J4N0_KNICA</name>
<evidence type="ECO:0000313" key="2">
    <source>
        <dbReference type="EMBL" id="CAL1572488.1"/>
    </source>
</evidence>
<evidence type="ECO:0000313" key="3">
    <source>
        <dbReference type="Proteomes" id="UP001497482"/>
    </source>
</evidence>
<gene>
    <name evidence="2" type="ORF">KC01_LOCUS4521</name>
</gene>
<reference evidence="2 3" key="1">
    <citation type="submission" date="2024-04" db="EMBL/GenBank/DDBJ databases">
        <authorList>
            <person name="Waldvogel A.-M."/>
            <person name="Schoenle A."/>
        </authorList>
    </citation>
    <scope>NUCLEOTIDE SEQUENCE [LARGE SCALE GENOMIC DNA]</scope>
</reference>
<organism evidence="2 3">
    <name type="scientific">Knipowitschia caucasica</name>
    <name type="common">Caucasian dwarf goby</name>
    <name type="synonym">Pomatoschistus caucasicus</name>
    <dbReference type="NCBI Taxonomy" id="637954"/>
    <lineage>
        <taxon>Eukaryota</taxon>
        <taxon>Metazoa</taxon>
        <taxon>Chordata</taxon>
        <taxon>Craniata</taxon>
        <taxon>Vertebrata</taxon>
        <taxon>Euteleostomi</taxon>
        <taxon>Actinopterygii</taxon>
        <taxon>Neopterygii</taxon>
        <taxon>Teleostei</taxon>
        <taxon>Neoteleostei</taxon>
        <taxon>Acanthomorphata</taxon>
        <taxon>Gobiaria</taxon>
        <taxon>Gobiiformes</taxon>
        <taxon>Gobioidei</taxon>
        <taxon>Gobiidae</taxon>
        <taxon>Gobiinae</taxon>
        <taxon>Knipowitschia</taxon>
    </lineage>
</organism>
<dbReference type="AlphaFoldDB" id="A0AAV2J4N0"/>
<sequence length="95" mass="10003">MRLEEAGREGGGKSQVVRIGGTQGSTQPRCHVVTGLSRRGVTLRTCPIIAQAPRRIARQNEVLSGPCRGDIGSRGVSVCKATHKGPLVVMGERGV</sequence>
<dbReference type="EMBL" id="OZ035833">
    <property type="protein sequence ID" value="CAL1572488.1"/>
    <property type="molecule type" value="Genomic_DNA"/>
</dbReference>
<evidence type="ECO:0000256" key="1">
    <source>
        <dbReference type="SAM" id="MobiDB-lite"/>
    </source>
</evidence>
<accession>A0AAV2J4N0</accession>
<feature type="compositionally biased region" description="Basic and acidic residues" evidence="1">
    <location>
        <begin position="1"/>
        <end position="11"/>
    </location>
</feature>
<keyword evidence="3" id="KW-1185">Reference proteome</keyword>
<protein>
    <submittedName>
        <fullName evidence="2">Uncharacterized protein</fullName>
    </submittedName>
</protein>